<reference evidence="1" key="1">
    <citation type="submission" date="2022-03" db="EMBL/GenBank/DDBJ databases">
        <title>A functionally conserved STORR gene fusion in Papaver species that diverged 16.8 million years ago.</title>
        <authorList>
            <person name="Catania T."/>
        </authorList>
    </citation>
    <scope>NUCLEOTIDE SEQUENCE</scope>
    <source>
        <strain evidence="1">S-191538</strain>
    </source>
</reference>
<sequence>MAISSTSTKSPPDHQNLRRLCFSFAAYAKKVISHLKTCEIHITEGLTDDELSSIENSFGFVFPPDLRSILNEGLPVGPEFPNWRSSSHQQLKILINLPILGICREISKRNLWFRVWGNRPDDPNKLTLAKHLLKKAPVLIPIYRNFYVPSAPNLAGNPVIFIKDGDLRYSGLDIAGFFHEINECCQVINIAQLSKKIKKSPSAWGRDMKIEFWSDLIECKDKFEEMKMNLKSGGWSDGEVKEMIPTTAKTVDRNKSELNVKDKESLKEYLNLLSVRLVCSGWSREDVLYSLGVVHENGNSGTVVIPNANSNGSDL</sequence>
<organism evidence="1 2">
    <name type="scientific">Papaver nudicaule</name>
    <name type="common">Iceland poppy</name>
    <dbReference type="NCBI Taxonomy" id="74823"/>
    <lineage>
        <taxon>Eukaryota</taxon>
        <taxon>Viridiplantae</taxon>
        <taxon>Streptophyta</taxon>
        <taxon>Embryophyta</taxon>
        <taxon>Tracheophyta</taxon>
        <taxon>Spermatophyta</taxon>
        <taxon>Magnoliopsida</taxon>
        <taxon>Ranunculales</taxon>
        <taxon>Papaveraceae</taxon>
        <taxon>Papaveroideae</taxon>
        <taxon>Papaver</taxon>
    </lineage>
</organism>
<protein>
    <recommendedName>
        <fullName evidence="3">Knr4/Smi1-like domain-containing protein</fullName>
    </recommendedName>
</protein>
<name>A0AA41UU32_PAPNU</name>
<dbReference type="PANTHER" id="PTHR32011">
    <property type="entry name" value="OS08G0472400 PROTEIN"/>
    <property type="match status" value="1"/>
</dbReference>
<keyword evidence="2" id="KW-1185">Reference proteome</keyword>
<evidence type="ECO:0008006" key="3">
    <source>
        <dbReference type="Google" id="ProtNLM"/>
    </source>
</evidence>
<dbReference type="Proteomes" id="UP001177140">
    <property type="component" value="Unassembled WGS sequence"/>
</dbReference>
<comment type="caution">
    <text evidence="1">The sequence shown here is derived from an EMBL/GenBank/DDBJ whole genome shotgun (WGS) entry which is preliminary data.</text>
</comment>
<dbReference type="AlphaFoldDB" id="A0AA41UU32"/>
<dbReference type="EMBL" id="JAJJMA010012506">
    <property type="protein sequence ID" value="MCL7022565.1"/>
    <property type="molecule type" value="Genomic_DNA"/>
</dbReference>
<gene>
    <name evidence="1" type="ORF">MKW94_008386</name>
</gene>
<dbReference type="PANTHER" id="PTHR32011:SF6">
    <property type="entry name" value="KNR4_SMI1-LIKE DOMAIN-CONTAINING PROTEIN"/>
    <property type="match status" value="1"/>
</dbReference>
<evidence type="ECO:0000313" key="1">
    <source>
        <dbReference type="EMBL" id="MCL7022565.1"/>
    </source>
</evidence>
<accession>A0AA41UU32</accession>
<proteinExistence type="predicted"/>
<evidence type="ECO:0000313" key="2">
    <source>
        <dbReference type="Proteomes" id="UP001177140"/>
    </source>
</evidence>